<dbReference type="EMBL" id="VJMH01007482">
    <property type="protein sequence ID" value="KAF0682847.1"/>
    <property type="molecule type" value="Genomic_DNA"/>
</dbReference>
<evidence type="ECO:0000313" key="4">
    <source>
        <dbReference type="EMBL" id="VFU01701.1"/>
    </source>
</evidence>
<feature type="region of interest" description="Disordered" evidence="1">
    <location>
        <begin position="890"/>
        <end position="913"/>
    </location>
</feature>
<protein>
    <submittedName>
        <fullName evidence="4">Aste57867_25070 protein</fullName>
    </submittedName>
</protein>
<feature type="transmembrane region" description="Helical" evidence="2">
    <location>
        <begin position="657"/>
        <end position="683"/>
    </location>
</feature>
<gene>
    <name evidence="4" type="primary">Aste57867_25070</name>
    <name evidence="3" type="ORF">As57867_024992</name>
    <name evidence="4" type="ORF">ASTE57867_25070</name>
</gene>
<reference evidence="4 5" key="1">
    <citation type="submission" date="2019-03" db="EMBL/GenBank/DDBJ databases">
        <authorList>
            <person name="Gaulin E."/>
            <person name="Dumas B."/>
        </authorList>
    </citation>
    <scope>NUCLEOTIDE SEQUENCE [LARGE SCALE GENOMIC DNA]</scope>
    <source>
        <strain evidence="4">CBS 568.67</strain>
    </source>
</reference>
<dbReference type="Proteomes" id="UP000332933">
    <property type="component" value="Unassembled WGS sequence"/>
</dbReference>
<proteinExistence type="predicted"/>
<feature type="transmembrane region" description="Helical" evidence="2">
    <location>
        <begin position="938"/>
        <end position="958"/>
    </location>
</feature>
<feature type="transmembrane region" description="Helical" evidence="2">
    <location>
        <begin position="1646"/>
        <end position="1667"/>
    </location>
</feature>
<feature type="transmembrane region" description="Helical" evidence="2">
    <location>
        <begin position="1582"/>
        <end position="1603"/>
    </location>
</feature>
<keyword evidence="2" id="KW-1133">Transmembrane helix</keyword>
<keyword evidence="5" id="KW-1185">Reference proteome</keyword>
<feature type="transmembrane region" description="Helical" evidence="2">
    <location>
        <begin position="1708"/>
        <end position="1725"/>
    </location>
</feature>
<keyword evidence="2" id="KW-0812">Transmembrane</keyword>
<reference evidence="3" key="2">
    <citation type="submission" date="2019-06" db="EMBL/GenBank/DDBJ databases">
        <title>Genomics analysis of Aphanomyces spp. identifies a new class of oomycete effector associated with host adaptation.</title>
        <authorList>
            <person name="Gaulin E."/>
        </authorList>
    </citation>
    <scope>NUCLEOTIDE SEQUENCE</scope>
    <source>
        <strain evidence="3">CBS 578.67</strain>
    </source>
</reference>
<keyword evidence="2" id="KW-0472">Membrane</keyword>
<evidence type="ECO:0000256" key="1">
    <source>
        <dbReference type="SAM" id="MobiDB-lite"/>
    </source>
</evidence>
<feature type="transmembrane region" description="Helical" evidence="2">
    <location>
        <begin position="727"/>
        <end position="751"/>
    </location>
</feature>
<feature type="transmembrane region" description="Helical" evidence="2">
    <location>
        <begin position="1615"/>
        <end position="1634"/>
    </location>
</feature>
<name>A0A485LSU9_9STRA</name>
<feature type="transmembrane region" description="Helical" evidence="2">
    <location>
        <begin position="1542"/>
        <end position="1561"/>
    </location>
</feature>
<sequence>MRTESPTEETCTDGMPAHAWANGAQLPTEETHKAEEYPIQVAMRDCNKWRRAAAVAGVIYVAATNACGIGYVAVLTPSMTNDFYWAAFNATGLQSFVVDAFNGFLSTVTPGSVNLVSPTYASPKDYSGTSTLTNVNMAYTRFIQNSQLTDLTVAITGMRSTPSGHIVGTQTQYCWLDFNRTWSLAHTVLRQQRCDNRVFYQTNGAMYLESLLRNLIWTDFMSTYGVKYVPGIVQPLSTQATGPAFLNSLSNRTATTVAAEVAYWQSKGVTYYNLQWQNRLQLALVDTINVVSALGLTQQLTIKGQSKLVDRKSVYSSKMAYWGILYDLNLAQTLNGSLVRGNGHIFSHTPDPMIAAIGLSTPLNVPCSIISSTIGPLGSIDANYIAPTVHLKAFFWAFRSILAQTLAADAALSRAFLAIPTMSVHPTPPQWTVGNINFYGGSPLCGQGTAQSFVQRSFGFDDACTAQVAYTVPFSPSSLLFAMVATASTTPPTCALVTPPTEAVMCTSILNLLATTIPTSVFASLELSQATAEASDLNLELIQLALNGSTQVLLRQPMVTTTTDWAFLGWNEIYDWLDGTREVISFDGDVQTTVLMSYRYDSLLAAVNPLEAPCSMSRYFYFGACYVTAVLVGVSGLVFATSLVFPPLGAHLFQFNFVGALSWIGRPLLLVRTATAFILLASASPKLVQIAGLTQLVPNARPWYVSALIASECTWLSYVLSDMLLLLVPSAVSIVAAPLCSGLLGVGIFFLDVINPVALVTTVDRSCQGTDMDHILACQSGVVYTGSSTRIAIVVGVVLGVTVLIHLIVYLIWRPSAPHRVGKNLLMTGAAAAFLSDESHCMPLPSCALFGVFALKIRGQYYIFDANRWVVATAETLGVRVHQEALELPPMPDAGKNAPVARSKSRSKSSTTRTRVSMASLRLASALVLEKDFVRFRLGVVAGLAYMVASLVGSYGYFATTQVNMANDFWWANFNSTGGQTFIGNWFNKQLQLGMPPGSRLDDPSYADTVLYNGTVSSGVQTSVAYARAIQFTDVSAAATAVAGLRTMNGYNGPWLATSYCWVDFSQTWSLAKTQARQARCAASMASNAAVYLESVLRNVNGWQQCWGAAINMAISQELQSSTAGVVWLASINAVTTSVAGEVAYWASHGATAFVVQWQNYKQHGVVETIAVENAFGQFYALTLKTSQGSFSLGTQNSFVMNWPFASDLWAITTNASGLGGKSLIRGSAAFAFGNISIQSIVYANSSIGAPVDAAYTMSQVLLGPFGSIDLVYVPCIAPVQSLYGAATSVLSSLLWSNTTAQASYATLVIPASFIGVPLSWQNATLKFTGGNVLCNGMPPWLPKFGRYPPFGSSVVCSSAAADNVYLTPSKLFVSVLASGVVQANPTNKTARDLRWASICRTEMTGAPACVKALSAMADWVALFVASSDLQNVLTLAQAATTAVRSLGIEVVQFALSTATPVFLRQPVVDTADTGDYAFWGFFYLQDWVLGGREAIAFQGDLGSSTQFTIYTAVLVQTPNPLEIPRNVALYFQGAVQFTTGMLFAVTIFALGHAIATHGFVEPMNMLELNRMVGMVWIGRPLVVLRGATAICLLSTCTLDLVQRNSLSVYMAGTLPWYKSLLAAGELMWIVYVGNDIFSLVTQQYTAVYATFSSIVAWSAAAILIFVNPQVHSVQVARVCTTIEFDLQSTCVAGSIAIGSVSRLLDHLWITGASLVGCFTIVRLARAGLKARPAKYHLLSCGAQSFFDLETWERDGQQYLDRMSAALNGTLVFALPHSSMQYVLDTKTWRLVVCDVAAQDLPSRYRLALPLPKCNHRLDAVMSVHEVQTTQTTQTTDGTPP</sequence>
<feature type="transmembrane region" description="Helical" evidence="2">
    <location>
        <begin position="703"/>
        <end position="720"/>
    </location>
</feature>
<dbReference type="EMBL" id="CAADRA010007508">
    <property type="protein sequence ID" value="VFU01701.1"/>
    <property type="molecule type" value="Genomic_DNA"/>
</dbReference>
<feature type="transmembrane region" description="Helical" evidence="2">
    <location>
        <begin position="791"/>
        <end position="813"/>
    </location>
</feature>
<organism evidence="4 5">
    <name type="scientific">Aphanomyces stellatus</name>
    <dbReference type="NCBI Taxonomy" id="120398"/>
    <lineage>
        <taxon>Eukaryota</taxon>
        <taxon>Sar</taxon>
        <taxon>Stramenopiles</taxon>
        <taxon>Oomycota</taxon>
        <taxon>Saprolegniomycetes</taxon>
        <taxon>Saprolegniales</taxon>
        <taxon>Verrucalvaceae</taxon>
        <taxon>Aphanomyces</taxon>
    </lineage>
</organism>
<evidence type="ECO:0000313" key="3">
    <source>
        <dbReference type="EMBL" id="KAF0682847.1"/>
    </source>
</evidence>
<evidence type="ECO:0000256" key="2">
    <source>
        <dbReference type="SAM" id="Phobius"/>
    </source>
</evidence>
<feature type="transmembrane region" description="Helical" evidence="2">
    <location>
        <begin position="52"/>
        <end position="74"/>
    </location>
</feature>
<accession>A0A485LSU9</accession>
<feature type="transmembrane region" description="Helical" evidence="2">
    <location>
        <begin position="619"/>
        <end position="645"/>
    </location>
</feature>
<evidence type="ECO:0000313" key="5">
    <source>
        <dbReference type="Proteomes" id="UP000332933"/>
    </source>
</evidence>